<dbReference type="EMBL" id="ASVY01000002">
    <property type="protein sequence ID" value="EOT61686.1"/>
    <property type="molecule type" value="Genomic_DNA"/>
</dbReference>
<accession>R2Q7U5</accession>
<dbReference type="RefSeq" id="WP_010763140.1">
    <property type="nucleotide sequence ID" value="NZ_KB946316.1"/>
</dbReference>
<gene>
    <name evidence="2" type="ORF">I583_00668</name>
    <name evidence="1" type="ORF">UAW_02984</name>
</gene>
<dbReference type="EMBL" id="AJAR01000028">
    <property type="protein sequence ID" value="EOH92587.1"/>
    <property type="molecule type" value="Genomic_DNA"/>
</dbReference>
<dbReference type="Proteomes" id="UP000014197">
    <property type="component" value="Unassembled WGS sequence"/>
</dbReference>
<dbReference type="eggNOG" id="ENOG5032GEA">
    <property type="taxonomic scope" value="Bacteria"/>
</dbReference>
<protein>
    <submittedName>
        <fullName evidence="1">Uncharacterized protein</fullName>
    </submittedName>
</protein>
<dbReference type="STRING" id="155618.RV06_GL001966"/>
<sequence length="51" mass="5881">MKEEAFMEYVTVALKNLGYNKAAIFNVEGEIKRILKLYSAAEIKVKVEKMK</sequence>
<dbReference type="Proteomes" id="UP000013858">
    <property type="component" value="Unassembled WGS sequence"/>
</dbReference>
<reference evidence="1 3" key="1">
    <citation type="submission" date="2013-02" db="EMBL/GenBank/DDBJ databases">
        <title>The Genome Sequence of Enterococcus haemoperoxidus BAA-382.</title>
        <authorList>
            <consortium name="The Broad Institute Genome Sequencing Platform"/>
            <consortium name="The Broad Institute Genome Sequencing Center for Infectious Disease"/>
            <person name="Earl A.M."/>
            <person name="Gilmore M.S."/>
            <person name="Lebreton F."/>
            <person name="Walker B."/>
            <person name="Young S.K."/>
            <person name="Zeng Q."/>
            <person name="Gargeya S."/>
            <person name="Fitzgerald M."/>
            <person name="Haas B."/>
            <person name="Abouelleil A."/>
            <person name="Alvarado L."/>
            <person name="Arachchi H.M."/>
            <person name="Berlin A.M."/>
            <person name="Chapman S.B."/>
            <person name="Dewar J."/>
            <person name="Goldberg J."/>
            <person name="Griggs A."/>
            <person name="Gujja S."/>
            <person name="Hansen M."/>
            <person name="Howarth C."/>
            <person name="Imamovic A."/>
            <person name="Larimer J."/>
            <person name="McCowan C."/>
            <person name="Murphy C."/>
            <person name="Neiman D."/>
            <person name="Pearson M."/>
            <person name="Priest M."/>
            <person name="Roberts A."/>
            <person name="Saif S."/>
            <person name="Shea T."/>
            <person name="Sisk P."/>
            <person name="Sykes S."/>
            <person name="Wortman J."/>
            <person name="Nusbaum C."/>
            <person name="Birren B."/>
        </authorList>
    </citation>
    <scope>NUCLEOTIDE SEQUENCE [LARGE SCALE GENOMIC DNA]</scope>
    <source>
        <strain evidence="1 3">ATCC BAA-382</strain>
    </source>
</reference>
<dbReference type="PATRIC" id="fig|1158608.3.peg.2922"/>
<evidence type="ECO:0000313" key="1">
    <source>
        <dbReference type="EMBL" id="EOH92587.1"/>
    </source>
</evidence>
<evidence type="ECO:0000313" key="4">
    <source>
        <dbReference type="Proteomes" id="UP000014197"/>
    </source>
</evidence>
<reference evidence="2 4" key="2">
    <citation type="submission" date="2013-03" db="EMBL/GenBank/DDBJ databases">
        <title>The Genome Sequence of Enterococcus haemoperoxidus BAA-382 (PacBio/Illumina hybrid assembly).</title>
        <authorList>
            <consortium name="The Broad Institute Genomics Platform"/>
            <consortium name="The Broad Institute Genome Sequencing Center for Infectious Disease"/>
            <person name="Earl A."/>
            <person name="Russ C."/>
            <person name="Gilmore M."/>
            <person name="Surin D."/>
            <person name="Walker B."/>
            <person name="Young S."/>
            <person name="Zeng Q."/>
            <person name="Gargeya S."/>
            <person name="Fitzgerald M."/>
            <person name="Haas B."/>
            <person name="Abouelleil A."/>
            <person name="Allen A.W."/>
            <person name="Alvarado L."/>
            <person name="Arachchi H.M."/>
            <person name="Berlin A.M."/>
            <person name="Chapman S.B."/>
            <person name="Gainer-Dewar J."/>
            <person name="Goldberg J."/>
            <person name="Griggs A."/>
            <person name="Gujja S."/>
            <person name="Hansen M."/>
            <person name="Howarth C."/>
            <person name="Imamovic A."/>
            <person name="Ireland A."/>
            <person name="Larimer J."/>
            <person name="McCowan C."/>
            <person name="Murphy C."/>
            <person name="Pearson M."/>
            <person name="Poon T.W."/>
            <person name="Priest M."/>
            <person name="Roberts A."/>
            <person name="Saif S."/>
            <person name="Shea T."/>
            <person name="Sisk P."/>
            <person name="Sykes S."/>
            <person name="Wortman J."/>
            <person name="Nusbaum C."/>
            <person name="Birren B."/>
        </authorList>
    </citation>
    <scope>NUCLEOTIDE SEQUENCE [LARGE SCALE GENOMIC DNA]</scope>
    <source>
        <strain evidence="2 4">ATCC BAA-382</strain>
    </source>
</reference>
<evidence type="ECO:0000313" key="3">
    <source>
        <dbReference type="Proteomes" id="UP000013858"/>
    </source>
</evidence>
<dbReference type="AlphaFoldDB" id="R2Q7U5"/>
<comment type="caution">
    <text evidence="1">The sequence shown here is derived from an EMBL/GenBank/DDBJ whole genome shotgun (WGS) entry which is preliminary data.</text>
</comment>
<proteinExistence type="predicted"/>
<organism evidence="1 3">
    <name type="scientific">Enterococcus haemoperoxidus ATCC BAA-382</name>
    <dbReference type="NCBI Taxonomy" id="1158608"/>
    <lineage>
        <taxon>Bacteria</taxon>
        <taxon>Bacillati</taxon>
        <taxon>Bacillota</taxon>
        <taxon>Bacilli</taxon>
        <taxon>Lactobacillales</taxon>
        <taxon>Enterococcaceae</taxon>
        <taxon>Enterococcus</taxon>
    </lineage>
</organism>
<keyword evidence="4" id="KW-1185">Reference proteome</keyword>
<evidence type="ECO:0000313" key="2">
    <source>
        <dbReference type="EMBL" id="EOT61686.1"/>
    </source>
</evidence>
<name>R2Q7U5_9ENTE</name>